<sequence>MQYPLLKEAKLKGKKVLLRAGFDVEIEGGKVTNDSRIQAMLPTMKHILKEGAALILMAHQGRPKGERVPAMSQKPLVPILEKLLKATVKFSDQCRGPEAQKMADALTMGEVLLLENLRYEKAENSKDQKERDAFGKELAALADVYVNDAFTNCHRDHASMTSVPKLLPAYMGLQLEQEVKNLSNVVDDPRRPLTLIVSGAKMETKVPVIEYFLNKGDDVLLGGCIATTFIAARGFEVGASRYEEEQMEKAQEIMLEGEKTDLADVHVPRDVVVATEATEEAEKLDLPVENVMGDMMILDVGKVTIERYRKIIEKSGTIIWNGPLGLYEMNRFSHGTKRIAEAMRDATKKGAVSIVGGGDTIDFHMKYQYPMDVYTFVSTGGGAMLDFISGKELPALKALTKK</sequence>
<dbReference type="InterPro" id="IPR036043">
    <property type="entry name" value="Phosphoglycerate_kinase_sf"/>
</dbReference>
<dbReference type="Proteomes" id="UP000069135">
    <property type="component" value="Chromosome"/>
</dbReference>
<accession>A0A0S1SUT9</accession>
<dbReference type="InterPro" id="IPR015824">
    <property type="entry name" value="Phosphoglycerate_kinase_N"/>
</dbReference>
<protein>
    <recommendedName>
        <fullName evidence="6 13">Phosphoglycerate kinase</fullName>
        <ecNumber evidence="5 13">2.7.2.3</ecNumber>
    </recommendedName>
</protein>
<dbReference type="GO" id="GO:0006096">
    <property type="term" value="P:glycolytic process"/>
    <property type="evidence" value="ECO:0007669"/>
    <property type="project" value="UniProtKB-UniRule"/>
</dbReference>
<accession>A0A0S1SL15</accession>
<dbReference type="EC" id="2.7.2.3" evidence="5 13"/>
<dbReference type="GO" id="GO:0005524">
    <property type="term" value="F:ATP binding"/>
    <property type="evidence" value="ECO:0007669"/>
    <property type="project" value="UniProtKB-KW"/>
</dbReference>
<dbReference type="STRING" id="1735162.PeribacterB2_0470"/>
<keyword evidence="12 13" id="KW-0324">Glycolysis</keyword>
<dbReference type="SUPFAM" id="SSF53748">
    <property type="entry name" value="Phosphoglycerate kinase"/>
    <property type="match status" value="1"/>
</dbReference>
<feature type="binding site" evidence="13">
    <location>
        <position position="155"/>
    </location>
    <ligand>
        <name>substrate</name>
    </ligand>
</feature>
<evidence type="ECO:0000256" key="10">
    <source>
        <dbReference type="ARBA" id="ARBA00022777"/>
    </source>
</evidence>
<gene>
    <name evidence="13" type="primary">pgk</name>
    <name evidence="16" type="ORF">PeribacterD1_0471</name>
</gene>
<dbReference type="InterPro" id="IPR001576">
    <property type="entry name" value="Phosphoglycerate_kinase"/>
</dbReference>
<dbReference type="GO" id="GO:0004618">
    <property type="term" value="F:phosphoglycerate kinase activity"/>
    <property type="evidence" value="ECO:0007669"/>
    <property type="project" value="UniProtKB-UniRule"/>
</dbReference>
<reference evidence="17" key="1">
    <citation type="submission" date="2015-10" db="EMBL/GenBank/DDBJ databases">
        <title>Analysis of five complete genome sequences for members of the class Peribacteria in the recently recognized Peregrinibacteria bacterial phylum.</title>
        <authorList>
            <person name="Anantharaman K."/>
            <person name="Brown C.T."/>
            <person name="Burstein D."/>
            <person name="Castelle C.J."/>
            <person name="Probst A.J."/>
            <person name="Thomas B.C."/>
            <person name="Williams K.H."/>
            <person name="Banfield J.F."/>
        </authorList>
    </citation>
    <scope>NUCLEOTIDE SEQUENCE [LARGE SCALE GENOMIC DNA]</scope>
</reference>
<evidence type="ECO:0000256" key="5">
    <source>
        <dbReference type="ARBA" id="ARBA00013061"/>
    </source>
</evidence>
<dbReference type="GO" id="GO:0043531">
    <property type="term" value="F:ADP binding"/>
    <property type="evidence" value="ECO:0007669"/>
    <property type="project" value="TreeGrafter"/>
</dbReference>
<evidence type="ECO:0000256" key="6">
    <source>
        <dbReference type="ARBA" id="ARBA00016471"/>
    </source>
</evidence>
<feature type="binding site" evidence="13 14">
    <location>
        <position position="205"/>
    </location>
    <ligand>
        <name>ATP</name>
        <dbReference type="ChEBI" id="CHEBI:30616"/>
    </ligand>
</feature>
<dbReference type="PATRIC" id="fig|1735161.3.peg.463"/>
<proteinExistence type="inferred from homology"/>
<evidence type="ECO:0000256" key="7">
    <source>
        <dbReference type="ARBA" id="ARBA00022490"/>
    </source>
</evidence>
<comment type="catalytic activity">
    <reaction evidence="1 13 15">
        <text>(2R)-3-phosphoglycerate + ATP = (2R)-3-phospho-glyceroyl phosphate + ADP</text>
        <dbReference type="Rhea" id="RHEA:14801"/>
        <dbReference type="ChEBI" id="CHEBI:30616"/>
        <dbReference type="ChEBI" id="CHEBI:57604"/>
        <dbReference type="ChEBI" id="CHEBI:58272"/>
        <dbReference type="ChEBI" id="CHEBI:456216"/>
        <dbReference type="EC" id="2.7.2.3"/>
    </reaction>
</comment>
<evidence type="ECO:0000256" key="12">
    <source>
        <dbReference type="ARBA" id="ARBA00023152"/>
    </source>
</evidence>
<dbReference type="KEGG" id="prf:PeribacterA2_0471"/>
<evidence type="ECO:0000256" key="9">
    <source>
        <dbReference type="ARBA" id="ARBA00022741"/>
    </source>
</evidence>
<comment type="subunit">
    <text evidence="4 13">Monomer.</text>
</comment>
<dbReference type="HAMAP" id="MF_00145">
    <property type="entry name" value="Phosphoglyc_kinase"/>
    <property type="match status" value="1"/>
</dbReference>
<keyword evidence="7 13" id="KW-0963">Cytoplasm</keyword>
<reference evidence="16 17" key="2">
    <citation type="journal article" date="2016" name="PeerJ">
        <title>Analysis of five complete genome sequences for members of the class Peribacteria in the recently recognized Peregrinibacteria bacterial phylum.</title>
        <authorList>
            <person name="Anantharaman K."/>
            <person name="Brown C.T."/>
            <person name="Burstein D."/>
            <person name="Castelle C.J."/>
            <person name="Probst A.J."/>
            <person name="Thomas B.C."/>
            <person name="Williams K.H."/>
            <person name="Banfield J.F."/>
        </authorList>
    </citation>
    <scope>NUCLEOTIDE SEQUENCE [LARGE SCALE GENOMIC DNA]</scope>
    <source>
        <strain evidence="16">RIFOXYD1_FULL_PER-ii_59_16</strain>
    </source>
</reference>
<dbReference type="PIRSF" id="PIRSF000724">
    <property type="entry name" value="Pgk"/>
    <property type="match status" value="1"/>
</dbReference>
<dbReference type="FunFam" id="3.40.50.1260:FF:000006">
    <property type="entry name" value="Phosphoglycerate kinase"/>
    <property type="match status" value="1"/>
</dbReference>
<evidence type="ECO:0000256" key="15">
    <source>
        <dbReference type="RuleBase" id="RU000532"/>
    </source>
</evidence>
<dbReference type="UniPathway" id="UPA00109">
    <property type="reaction ID" value="UER00185"/>
</dbReference>
<evidence type="ECO:0000256" key="13">
    <source>
        <dbReference type="HAMAP-Rule" id="MF_00145"/>
    </source>
</evidence>
<dbReference type="Pfam" id="PF00162">
    <property type="entry name" value="PGK"/>
    <property type="match status" value="1"/>
</dbReference>
<keyword evidence="11 13" id="KW-0067">ATP-binding</keyword>
<comment type="caution">
    <text evidence="13">Lacks conserved residue(s) required for the propagation of feature annotation.</text>
</comment>
<dbReference type="AlphaFoldDB" id="A0A0S1SJM1"/>
<comment type="similarity">
    <text evidence="3 13 15">Belongs to the phosphoglycerate kinase family.</text>
</comment>
<accession>A0A0S1SJM1</accession>
<evidence type="ECO:0000256" key="1">
    <source>
        <dbReference type="ARBA" id="ARBA00000642"/>
    </source>
</evidence>
<evidence type="ECO:0000256" key="8">
    <source>
        <dbReference type="ARBA" id="ARBA00022679"/>
    </source>
</evidence>
<dbReference type="GO" id="GO:0005829">
    <property type="term" value="C:cytosol"/>
    <property type="evidence" value="ECO:0007669"/>
    <property type="project" value="TreeGrafter"/>
</dbReference>
<accession>A0A0S1SQC7</accession>
<feature type="binding site" evidence="13 14">
    <location>
        <position position="328"/>
    </location>
    <ligand>
        <name>ATP</name>
        <dbReference type="ChEBI" id="CHEBI:30616"/>
    </ligand>
</feature>
<evidence type="ECO:0000256" key="14">
    <source>
        <dbReference type="PIRSR" id="PIRSR000724-2"/>
    </source>
</evidence>
<dbReference type="PRINTS" id="PR00477">
    <property type="entry name" value="PHGLYCKINASE"/>
</dbReference>
<keyword evidence="9 13" id="KW-0547">Nucleotide-binding</keyword>
<dbReference type="EMBL" id="CP013065">
    <property type="protein sequence ID" value="ALM13162.1"/>
    <property type="molecule type" value="Genomic_DNA"/>
</dbReference>
<accession>A0A0S1SHW6</accession>
<evidence type="ECO:0000256" key="2">
    <source>
        <dbReference type="ARBA" id="ARBA00004838"/>
    </source>
</evidence>
<keyword evidence="8 13" id="KW-0808">Transferase</keyword>
<feature type="binding site" evidence="13">
    <location>
        <begin position="59"/>
        <end position="62"/>
    </location>
    <ligand>
        <name>substrate</name>
    </ligand>
</feature>
<comment type="pathway">
    <text evidence="2 13">Carbohydrate degradation; glycolysis; pyruvate from D-glyceraldehyde 3-phosphate: step 2/5.</text>
</comment>
<dbReference type="GO" id="GO:0006094">
    <property type="term" value="P:gluconeogenesis"/>
    <property type="evidence" value="ECO:0007669"/>
    <property type="project" value="TreeGrafter"/>
</dbReference>
<feature type="binding site" evidence="13">
    <location>
        <position position="36"/>
    </location>
    <ligand>
        <name>substrate</name>
    </ligand>
</feature>
<dbReference type="PANTHER" id="PTHR11406:SF23">
    <property type="entry name" value="PHOSPHOGLYCERATE KINASE 1, CHLOROPLASTIC-RELATED"/>
    <property type="match status" value="1"/>
</dbReference>
<keyword evidence="10 13" id="KW-0418">Kinase</keyword>
<evidence type="ECO:0000256" key="11">
    <source>
        <dbReference type="ARBA" id="ARBA00022840"/>
    </source>
</evidence>
<evidence type="ECO:0000313" key="16">
    <source>
        <dbReference type="EMBL" id="ALM13162.1"/>
    </source>
</evidence>
<dbReference type="FunFam" id="3.40.50.1260:FF:000031">
    <property type="entry name" value="Phosphoglycerate kinase 1"/>
    <property type="match status" value="1"/>
</dbReference>
<organism evidence="16 17">
    <name type="scientific">Candidatus Peribacter riflensis</name>
    <dbReference type="NCBI Taxonomy" id="1735162"/>
    <lineage>
        <taxon>Bacteria</taxon>
        <taxon>Candidatus Peregrinibacteriota</taxon>
        <taxon>Candidatus Peribacteria</taxon>
        <taxon>Candidatus Peribacterales</taxon>
        <taxon>Candidatus Peribacteraceae</taxon>
        <taxon>Candidatus Peribacter</taxon>
    </lineage>
</organism>
<comment type="subcellular location">
    <subcellularLocation>
        <location evidence="13">Cytoplasm</location>
    </subcellularLocation>
</comment>
<evidence type="ECO:0000313" key="17">
    <source>
        <dbReference type="Proteomes" id="UP000069135"/>
    </source>
</evidence>
<dbReference type="PANTHER" id="PTHR11406">
    <property type="entry name" value="PHOSPHOGLYCERATE KINASE"/>
    <property type="match status" value="1"/>
</dbReference>
<evidence type="ECO:0000256" key="3">
    <source>
        <dbReference type="ARBA" id="ARBA00008982"/>
    </source>
</evidence>
<dbReference type="Gene3D" id="3.40.50.1260">
    <property type="entry name" value="Phosphoglycerate kinase, N-terminal domain"/>
    <property type="match status" value="2"/>
</dbReference>
<feature type="binding site" evidence="13">
    <location>
        <position position="118"/>
    </location>
    <ligand>
        <name>substrate</name>
    </ligand>
</feature>
<evidence type="ECO:0000256" key="4">
    <source>
        <dbReference type="ARBA" id="ARBA00011245"/>
    </source>
</evidence>
<feature type="binding site" evidence="13 14">
    <location>
        <begin position="357"/>
        <end position="360"/>
    </location>
    <ligand>
        <name>ATP</name>
        <dbReference type="ChEBI" id="CHEBI:30616"/>
    </ligand>
</feature>
<name>A0A0S1SJM1_9BACT</name>